<feature type="region of interest" description="Disordered" evidence="1">
    <location>
        <begin position="129"/>
        <end position="159"/>
    </location>
</feature>
<evidence type="ECO:0000256" key="1">
    <source>
        <dbReference type="SAM" id="MobiDB-lite"/>
    </source>
</evidence>
<evidence type="ECO:0000313" key="2">
    <source>
        <dbReference type="EMBL" id="CAD9169654.1"/>
    </source>
</evidence>
<dbReference type="EMBL" id="HBGE01077605">
    <property type="protein sequence ID" value="CAD9169654.1"/>
    <property type="molecule type" value="Transcribed_RNA"/>
</dbReference>
<name>A0A7S1RLG5_ALECA</name>
<sequence>MAAWTCEPMPPETFRPAALLPVDDPRLNAPTKSMARRRAEERGLAVWKVVLKPRIAIRDRPATQGKVMDVFYTGDELVITGEAKGPWLRMSEMTWADVTDAPPEAWVLRDGTAIGLGVLLEQVYDPAGKQARRGGTAADEDSAEDSDGSEDAELLEQGA</sequence>
<organism evidence="2">
    <name type="scientific">Alexandrium catenella</name>
    <name type="common">Red tide dinoflagellate</name>
    <name type="synonym">Gonyaulax catenella</name>
    <dbReference type="NCBI Taxonomy" id="2925"/>
    <lineage>
        <taxon>Eukaryota</taxon>
        <taxon>Sar</taxon>
        <taxon>Alveolata</taxon>
        <taxon>Dinophyceae</taxon>
        <taxon>Gonyaulacales</taxon>
        <taxon>Pyrocystaceae</taxon>
        <taxon>Alexandrium</taxon>
    </lineage>
</organism>
<proteinExistence type="predicted"/>
<feature type="compositionally biased region" description="Acidic residues" evidence="1">
    <location>
        <begin position="138"/>
        <end position="159"/>
    </location>
</feature>
<accession>A0A7S1RLG5</accession>
<protein>
    <submittedName>
        <fullName evidence="2">Uncharacterized protein</fullName>
    </submittedName>
</protein>
<reference evidence="2" key="1">
    <citation type="submission" date="2021-01" db="EMBL/GenBank/DDBJ databases">
        <authorList>
            <person name="Corre E."/>
            <person name="Pelletier E."/>
            <person name="Niang G."/>
            <person name="Scheremetjew M."/>
            <person name="Finn R."/>
            <person name="Kale V."/>
            <person name="Holt S."/>
            <person name="Cochrane G."/>
            <person name="Meng A."/>
            <person name="Brown T."/>
            <person name="Cohen L."/>
        </authorList>
    </citation>
    <scope>NUCLEOTIDE SEQUENCE</scope>
    <source>
        <strain evidence="2">OF101</strain>
    </source>
</reference>
<gene>
    <name evidence="2" type="ORF">ACAT0790_LOCUS46423</name>
</gene>
<dbReference type="AlphaFoldDB" id="A0A7S1RLG5"/>